<dbReference type="RefSeq" id="WP_002647158.1">
    <property type="nucleotide sequence ID" value="NZ_CAXBMG010000034.1"/>
</dbReference>
<accession>A0A3D3RB39</accession>
<evidence type="ECO:0000313" key="3">
    <source>
        <dbReference type="EMBL" id="HCO26043.1"/>
    </source>
</evidence>
<proteinExistence type="predicted"/>
<evidence type="ECO:0000313" key="5">
    <source>
        <dbReference type="Proteomes" id="UP000263642"/>
    </source>
</evidence>
<dbReference type="InterPro" id="IPR013429">
    <property type="entry name" value="Regulatory_FmdB_Zinc_ribbon"/>
</dbReference>
<dbReference type="PANTHER" id="PTHR34404:SF2">
    <property type="entry name" value="CONSERVED SERINE RICH PROTEIN"/>
    <property type="match status" value="1"/>
</dbReference>
<dbReference type="PANTHER" id="PTHR34404">
    <property type="entry name" value="REGULATORY PROTEIN, FMDB FAMILY"/>
    <property type="match status" value="1"/>
</dbReference>
<evidence type="ECO:0000259" key="2">
    <source>
        <dbReference type="SMART" id="SM00834"/>
    </source>
</evidence>
<dbReference type="Pfam" id="PF09723">
    <property type="entry name" value="Zn_ribbon_8"/>
    <property type="match status" value="1"/>
</dbReference>
<dbReference type="NCBIfam" id="TIGR02605">
    <property type="entry name" value="CxxC_CxxC_SSSS"/>
    <property type="match status" value="1"/>
</dbReference>
<keyword evidence="6" id="KW-1185">Reference proteome</keyword>
<dbReference type="AlphaFoldDB" id="A0A3D3RB39"/>
<dbReference type="EMBL" id="CP042910">
    <property type="protein sequence ID" value="QEG19125.1"/>
    <property type="molecule type" value="Genomic_DNA"/>
</dbReference>
<accession>A0A517XHV7</accession>
<feature type="domain" description="Putative regulatory protein FmdB zinc ribbon" evidence="2">
    <location>
        <begin position="1"/>
        <end position="42"/>
    </location>
</feature>
<reference evidence="3 5" key="1">
    <citation type="journal article" date="2018" name="Nat. Biotechnol.">
        <title>A standardized bacterial taxonomy based on genome phylogeny substantially revises the tree of life.</title>
        <authorList>
            <person name="Parks D.H."/>
            <person name="Chuvochina M."/>
            <person name="Waite D.W."/>
            <person name="Rinke C."/>
            <person name="Skarshewski A."/>
            <person name="Chaumeil P.A."/>
            <person name="Hugenholtz P."/>
        </authorList>
    </citation>
    <scope>NUCLEOTIDE SEQUENCE [LARGE SCALE GENOMIC DNA]</scope>
    <source>
        <strain evidence="3">UBA9375</strain>
    </source>
</reference>
<name>A0A3D3RB39_9PLAN</name>
<evidence type="ECO:0000313" key="4">
    <source>
        <dbReference type="EMBL" id="QEG19125.1"/>
    </source>
</evidence>
<reference evidence="4 6" key="2">
    <citation type="submission" date="2019-08" db="EMBL/GenBank/DDBJ databases">
        <title>Deep-cultivation of Planctomycetes and their phenomic and genomic characterization uncovers novel biology.</title>
        <authorList>
            <person name="Wiegand S."/>
            <person name="Jogler M."/>
            <person name="Boedeker C."/>
            <person name="Pinto D."/>
            <person name="Vollmers J."/>
            <person name="Rivas-Marin E."/>
            <person name="Kohn T."/>
            <person name="Peeters S.H."/>
            <person name="Heuer A."/>
            <person name="Rast P."/>
            <person name="Oberbeckmann S."/>
            <person name="Bunk B."/>
            <person name="Jeske O."/>
            <person name="Meyerdierks A."/>
            <person name="Storesund J.E."/>
            <person name="Kallscheuer N."/>
            <person name="Luecker S."/>
            <person name="Lage O.M."/>
            <person name="Pohl T."/>
            <person name="Merkel B.J."/>
            <person name="Hornburger P."/>
            <person name="Mueller R.-W."/>
            <person name="Bruemmer F."/>
            <person name="Labrenz M."/>
            <person name="Spormann A.M."/>
            <person name="Op den Camp H."/>
            <person name="Overmann J."/>
            <person name="Amann R."/>
            <person name="Jetten M.S.M."/>
            <person name="Mascher T."/>
            <person name="Medema M.H."/>
            <person name="Devos D.P."/>
            <person name="Kaster A.-K."/>
            <person name="Ovreas L."/>
            <person name="Rohde M."/>
            <person name="Galperin M.Y."/>
            <person name="Jogler C."/>
        </authorList>
    </citation>
    <scope>NUCLEOTIDE SEQUENCE [LARGE SCALE GENOMIC DNA]</scope>
    <source>
        <strain evidence="4 6">DSM 8797</strain>
    </source>
</reference>
<evidence type="ECO:0000313" key="6">
    <source>
        <dbReference type="Proteomes" id="UP000322887"/>
    </source>
</evidence>
<dbReference type="SMART" id="SM00834">
    <property type="entry name" value="CxxC_CXXC_SSSS"/>
    <property type="match status" value="1"/>
</dbReference>
<organism evidence="3 5">
    <name type="scientific">Gimesia maris</name>
    <dbReference type="NCBI Taxonomy" id="122"/>
    <lineage>
        <taxon>Bacteria</taxon>
        <taxon>Pseudomonadati</taxon>
        <taxon>Planctomycetota</taxon>
        <taxon>Planctomycetia</taxon>
        <taxon>Planctomycetales</taxon>
        <taxon>Planctomycetaceae</taxon>
        <taxon>Gimesia</taxon>
    </lineage>
</organism>
<evidence type="ECO:0000256" key="1">
    <source>
        <dbReference type="SAM" id="MobiDB-lite"/>
    </source>
</evidence>
<dbReference type="GeneID" id="98649465"/>
<protein>
    <submittedName>
        <fullName evidence="3">FmdB family transcriptional regulator</fullName>
    </submittedName>
    <submittedName>
        <fullName evidence="4">Zinc ribbon domain protein</fullName>
    </submittedName>
</protein>
<sequence>MPTYDYECSQCGHKWEEFQSITAKPLRKCPECGKLKAKRVIGAGGGIIFKGSGFYQTDYRSSSYKKDAAADTKTQSPSSDSKSSGDSGSSSKSGSADS</sequence>
<dbReference type="EMBL" id="DQAY01000148">
    <property type="protein sequence ID" value="HCO26043.1"/>
    <property type="molecule type" value="Genomic_DNA"/>
</dbReference>
<feature type="compositionally biased region" description="Low complexity" evidence="1">
    <location>
        <begin position="76"/>
        <end position="98"/>
    </location>
</feature>
<dbReference type="Proteomes" id="UP000263642">
    <property type="component" value="Unassembled WGS sequence"/>
</dbReference>
<gene>
    <name evidence="3" type="ORF">DIT97_24570</name>
    <name evidence="4" type="ORF">GmarT_50220</name>
</gene>
<dbReference type="Proteomes" id="UP000322887">
    <property type="component" value="Chromosome"/>
</dbReference>
<feature type="region of interest" description="Disordered" evidence="1">
    <location>
        <begin position="66"/>
        <end position="98"/>
    </location>
</feature>